<evidence type="ECO:0000256" key="1">
    <source>
        <dbReference type="SAM" id="MobiDB-lite"/>
    </source>
</evidence>
<sequence>MPKTLSVPRALVFAAAVLGTALAAIGPAAAQWDGYYGGRPAPGYGAPPPPPPPGWQRGPSAGPPGWQGGPYVGPRGPHRVCRTHYQRVVVRRPYAPPLVTMQPVRDCRWVR</sequence>
<evidence type="ECO:0000313" key="4">
    <source>
        <dbReference type="Proteomes" id="UP000332515"/>
    </source>
</evidence>
<dbReference type="EMBL" id="VWNA01000001">
    <property type="protein sequence ID" value="MQT12841.1"/>
    <property type="molecule type" value="Genomic_DNA"/>
</dbReference>
<name>A0A6A7Y402_9HYPH</name>
<feature type="compositionally biased region" description="Pro residues" evidence="1">
    <location>
        <begin position="45"/>
        <end position="54"/>
    </location>
</feature>
<evidence type="ECO:0000256" key="2">
    <source>
        <dbReference type="SAM" id="SignalP"/>
    </source>
</evidence>
<proteinExistence type="predicted"/>
<gene>
    <name evidence="3" type="ORF">F0357_09315</name>
</gene>
<organism evidence="3 4">
    <name type="scientific">Segnochrobactrum spirostomi</name>
    <dbReference type="NCBI Taxonomy" id="2608987"/>
    <lineage>
        <taxon>Bacteria</taxon>
        <taxon>Pseudomonadati</taxon>
        <taxon>Pseudomonadota</taxon>
        <taxon>Alphaproteobacteria</taxon>
        <taxon>Hyphomicrobiales</taxon>
        <taxon>Segnochrobactraceae</taxon>
        <taxon>Segnochrobactrum</taxon>
    </lineage>
</organism>
<evidence type="ECO:0008006" key="5">
    <source>
        <dbReference type="Google" id="ProtNLM"/>
    </source>
</evidence>
<feature type="signal peptide" evidence="2">
    <location>
        <begin position="1"/>
        <end position="23"/>
    </location>
</feature>
<accession>A0A6A7Y402</accession>
<keyword evidence="2" id="KW-0732">Signal</keyword>
<keyword evidence="4" id="KW-1185">Reference proteome</keyword>
<comment type="caution">
    <text evidence="3">The sequence shown here is derived from an EMBL/GenBank/DDBJ whole genome shotgun (WGS) entry which is preliminary data.</text>
</comment>
<dbReference type="AlphaFoldDB" id="A0A6A7Y402"/>
<reference evidence="3 4" key="1">
    <citation type="submission" date="2019-09" db="EMBL/GenBank/DDBJ databases">
        <title>Segnochrobactrum spirostomi gen. nov., sp. nov., isolated from the ciliate Spirostomum cf. yagiui and description of a novel family, Segnochrobactraceae fam. nov. within the order Rhizobiales of the class Alphaproteobacteria.</title>
        <authorList>
            <person name="Akter S."/>
            <person name="Shazib S.U.A."/>
            <person name="Shin M.K."/>
        </authorList>
    </citation>
    <scope>NUCLEOTIDE SEQUENCE [LARGE SCALE GENOMIC DNA]</scope>
    <source>
        <strain evidence="3 4">Sp-1</strain>
    </source>
</reference>
<dbReference type="RefSeq" id="WP_153480129.1">
    <property type="nucleotide sequence ID" value="NZ_VWNA01000001.1"/>
</dbReference>
<dbReference type="Proteomes" id="UP000332515">
    <property type="component" value="Unassembled WGS sequence"/>
</dbReference>
<feature type="region of interest" description="Disordered" evidence="1">
    <location>
        <begin position="39"/>
        <end position="77"/>
    </location>
</feature>
<protein>
    <recommendedName>
        <fullName evidence="5">Sulfur globule protein</fullName>
    </recommendedName>
</protein>
<feature type="chain" id="PRO_5025442597" description="Sulfur globule protein" evidence="2">
    <location>
        <begin position="24"/>
        <end position="111"/>
    </location>
</feature>
<evidence type="ECO:0000313" key="3">
    <source>
        <dbReference type="EMBL" id="MQT12841.1"/>
    </source>
</evidence>